<dbReference type="STRING" id="1122206.SAMN02745753_04101"/>
<reference evidence="2" key="1">
    <citation type="submission" date="2016-11" db="EMBL/GenBank/DDBJ databases">
        <authorList>
            <person name="Varghese N."/>
            <person name="Submissions S."/>
        </authorList>
    </citation>
    <scope>NUCLEOTIDE SEQUENCE [LARGE SCALE GENOMIC DNA]</scope>
    <source>
        <strain evidence="2">DSM 16579</strain>
    </source>
</reference>
<dbReference type="EMBL" id="FQVF01000024">
    <property type="protein sequence ID" value="SHG55143.1"/>
    <property type="molecule type" value="Genomic_DNA"/>
</dbReference>
<evidence type="ECO:0008006" key="3">
    <source>
        <dbReference type="Google" id="ProtNLM"/>
    </source>
</evidence>
<organism evidence="1 2">
    <name type="scientific">Marinomonas polaris DSM 16579</name>
    <dbReference type="NCBI Taxonomy" id="1122206"/>
    <lineage>
        <taxon>Bacteria</taxon>
        <taxon>Pseudomonadati</taxon>
        <taxon>Pseudomonadota</taxon>
        <taxon>Gammaproteobacteria</taxon>
        <taxon>Oceanospirillales</taxon>
        <taxon>Oceanospirillaceae</taxon>
        <taxon>Marinomonas</taxon>
    </lineage>
</organism>
<dbReference type="RefSeq" id="WP_072841660.1">
    <property type="nucleotide sequence ID" value="NZ_FQVF01000024.1"/>
</dbReference>
<evidence type="ECO:0000313" key="2">
    <source>
        <dbReference type="Proteomes" id="UP000184517"/>
    </source>
</evidence>
<dbReference type="Pfam" id="PF04315">
    <property type="entry name" value="EpmC"/>
    <property type="match status" value="1"/>
</dbReference>
<dbReference type="OrthoDB" id="5298591at2"/>
<name>A0A1M5KSK1_9GAMM</name>
<proteinExistence type="predicted"/>
<evidence type="ECO:0000313" key="1">
    <source>
        <dbReference type="EMBL" id="SHG55143.1"/>
    </source>
</evidence>
<accession>A0A1M5KSK1</accession>
<gene>
    <name evidence="1" type="ORF">SAMN02745753_04101</name>
</gene>
<dbReference type="InterPro" id="IPR007411">
    <property type="entry name" value="EpmC"/>
</dbReference>
<sequence>MASATQLVEAFSACFLSSFNTRLIGGADEPLYLPAELNDSAAIYFRFDYPSSALHEVSHWCIAGHERRLLEDYGYWYESDSRNLQTQKEFEKVEVKPQAVECILHWSAGLPFRVSVDNLSMPEYDSKGFEQAVMSQVGKYIVSGLPERAKTFSKYLLAQRLPDQIFNEFLKRQYENYCR</sequence>
<protein>
    <recommendedName>
        <fullName evidence="3">Elongation factor P hydroxylase</fullName>
    </recommendedName>
</protein>
<dbReference type="AlphaFoldDB" id="A0A1M5KSK1"/>
<keyword evidence="2" id="KW-1185">Reference proteome</keyword>
<dbReference type="Proteomes" id="UP000184517">
    <property type="component" value="Unassembled WGS sequence"/>
</dbReference>